<dbReference type="EMBL" id="CP115667">
    <property type="protein sequence ID" value="WBW50329.1"/>
    <property type="molecule type" value="Genomic_DNA"/>
</dbReference>
<accession>A0ABY7QU66</accession>
<dbReference type="InterPro" id="IPR005227">
    <property type="entry name" value="YqgF"/>
</dbReference>
<keyword evidence="8" id="KW-1185">Reference proteome</keyword>
<dbReference type="InterPro" id="IPR006641">
    <property type="entry name" value="YqgF/RNaseH-like_dom"/>
</dbReference>
<proteinExistence type="inferred from homology"/>
<dbReference type="SUPFAM" id="SSF53098">
    <property type="entry name" value="Ribonuclease H-like"/>
    <property type="match status" value="1"/>
</dbReference>
<dbReference type="Pfam" id="PF03652">
    <property type="entry name" value="RuvX"/>
    <property type="match status" value="1"/>
</dbReference>
<keyword evidence="4 5" id="KW-0378">Hydrolase</keyword>
<sequence length="139" mass="16035">MNRILGLDVGDKWIGVAVSDGLNLTAQPLTTIERTSNKKAYEDIEHLIHEYDIHNIVVGLPKNMNNTLGPQAEKVMVFAEKLKNKFRVEITYIDERMTTISAERVLIEGDVRREDRKKYVDKIAATYILQTHLDQRRDI</sequence>
<evidence type="ECO:0000256" key="1">
    <source>
        <dbReference type="ARBA" id="ARBA00022490"/>
    </source>
</evidence>
<dbReference type="Proteomes" id="UP001210339">
    <property type="component" value="Chromosome"/>
</dbReference>
<dbReference type="CDD" id="cd16964">
    <property type="entry name" value="YqgF"/>
    <property type="match status" value="1"/>
</dbReference>
<gene>
    <name evidence="7" type="primary">ruvX</name>
    <name evidence="7" type="ORF">O6R05_01955</name>
</gene>
<evidence type="ECO:0000256" key="4">
    <source>
        <dbReference type="ARBA" id="ARBA00022801"/>
    </source>
</evidence>
<dbReference type="PANTHER" id="PTHR33317:SF4">
    <property type="entry name" value="POLYNUCLEOTIDYL TRANSFERASE, RIBONUCLEASE H-LIKE SUPERFAMILY PROTEIN"/>
    <property type="match status" value="1"/>
</dbReference>
<evidence type="ECO:0000313" key="7">
    <source>
        <dbReference type="EMBL" id="WBW50329.1"/>
    </source>
</evidence>
<evidence type="ECO:0000256" key="3">
    <source>
        <dbReference type="ARBA" id="ARBA00022722"/>
    </source>
</evidence>
<dbReference type="NCBIfam" id="TIGR00250">
    <property type="entry name" value="RNAse_H_YqgF"/>
    <property type="match status" value="1"/>
</dbReference>
<keyword evidence="1 5" id="KW-0963">Cytoplasm</keyword>
<evidence type="ECO:0000256" key="5">
    <source>
        <dbReference type="HAMAP-Rule" id="MF_00651"/>
    </source>
</evidence>
<dbReference type="InterPro" id="IPR012337">
    <property type="entry name" value="RNaseH-like_sf"/>
</dbReference>
<comment type="subcellular location">
    <subcellularLocation>
        <location evidence="5">Cytoplasm</location>
    </subcellularLocation>
</comment>
<dbReference type="RefSeq" id="WP_271191860.1">
    <property type="nucleotide sequence ID" value="NZ_CP115667.1"/>
</dbReference>
<protein>
    <recommendedName>
        <fullName evidence="5">Putative pre-16S rRNA nuclease</fullName>
        <ecNumber evidence="5">3.1.-.-</ecNumber>
    </recommendedName>
</protein>
<evidence type="ECO:0000313" key="8">
    <source>
        <dbReference type="Proteomes" id="UP001210339"/>
    </source>
</evidence>
<dbReference type="EC" id="3.1.-.-" evidence="5"/>
<evidence type="ECO:0000259" key="6">
    <source>
        <dbReference type="SMART" id="SM00732"/>
    </source>
</evidence>
<reference evidence="7 8" key="1">
    <citation type="submission" date="2023-01" db="EMBL/GenBank/DDBJ databases">
        <authorList>
            <person name="Lee S.H."/>
            <person name="Jung H.S."/>
            <person name="Yun J.U."/>
        </authorList>
    </citation>
    <scope>NUCLEOTIDE SEQUENCE [LARGE SCALE GENOMIC DNA]</scope>
    <source>
        <strain evidence="7 8">CBA3646</strain>
    </source>
</reference>
<dbReference type="HAMAP" id="MF_00651">
    <property type="entry name" value="Nuclease_YqgF"/>
    <property type="match status" value="1"/>
</dbReference>
<name>A0ABY7QU66_9FIRM</name>
<dbReference type="Gene3D" id="3.30.420.140">
    <property type="entry name" value="YqgF/RNase H-like domain"/>
    <property type="match status" value="1"/>
</dbReference>
<organism evidence="7 8">
    <name type="scientific">Peptoniphilus equinus</name>
    <dbReference type="NCBI Taxonomy" id="3016343"/>
    <lineage>
        <taxon>Bacteria</taxon>
        <taxon>Bacillati</taxon>
        <taxon>Bacillota</taxon>
        <taxon>Tissierellia</taxon>
        <taxon>Tissierellales</taxon>
        <taxon>Peptoniphilaceae</taxon>
        <taxon>Peptoniphilus</taxon>
    </lineage>
</organism>
<comment type="similarity">
    <text evidence="5">Belongs to the YqgF HJR family.</text>
</comment>
<keyword evidence="2 5" id="KW-0690">Ribosome biogenesis</keyword>
<keyword evidence="3 5" id="KW-0540">Nuclease</keyword>
<dbReference type="SMART" id="SM00732">
    <property type="entry name" value="YqgFc"/>
    <property type="match status" value="1"/>
</dbReference>
<dbReference type="InterPro" id="IPR037027">
    <property type="entry name" value="YqgF/RNaseH-like_dom_sf"/>
</dbReference>
<feature type="domain" description="YqgF/RNase H-like" evidence="6">
    <location>
        <begin position="2"/>
        <end position="102"/>
    </location>
</feature>
<evidence type="ECO:0000256" key="2">
    <source>
        <dbReference type="ARBA" id="ARBA00022517"/>
    </source>
</evidence>
<comment type="function">
    <text evidence="5">Could be a nuclease involved in processing of the 5'-end of pre-16S rRNA.</text>
</comment>
<dbReference type="PANTHER" id="PTHR33317">
    <property type="entry name" value="POLYNUCLEOTIDYL TRANSFERASE, RIBONUCLEASE H-LIKE SUPERFAMILY PROTEIN"/>
    <property type="match status" value="1"/>
</dbReference>